<keyword evidence="4 6" id="KW-0413">Isomerase</keyword>
<dbReference type="Proteomes" id="UP000004121">
    <property type="component" value="Unassembled WGS sequence"/>
</dbReference>
<dbReference type="InterPro" id="IPR013757">
    <property type="entry name" value="Topo_IIA_A_a_sf"/>
</dbReference>
<dbReference type="GO" id="GO:0009330">
    <property type="term" value="C:DNA topoisomerase type II (double strand cut, ATP-hydrolyzing) complex"/>
    <property type="evidence" value="ECO:0007669"/>
    <property type="project" value="TreeGrafter"/>
</dbReference>
<dbReference type="Pfam" id="PF03989">
    <property type="entry name" value="DNA_gyraseA_C"/>
    <property type="match status" value="6"/>
</dbReference>
<comment type="catalytic activity">
    <reaction evidence="1">
        <text>ATP-dependent breakage, passage and rejoining of double-stranded DNA.</text>
        <dbReference type="EC" id="5.6.2.2"/>
    </reaction>
</comment>
<dbReference type="InterPro" id="IPR050220">
    <property type="entry name" value="Type_II_DNA_Topoisomerases"/>
</dbReference>
<keyword evidence="3" id="KW-0238">DNA-binding</keyword>
<dbReference type="EC" id="5.99.1.3" evidence="6"/>
<dbReference type="InterPro" id="IPR035516">
    <property type="entry name" value="Gyrase/topoIV_suA_C"/>
</dbReference>
<dbReference type="eggNOG" id="COG0188">
    <property type="taxonomic scope" value="Bacteria"/>
</dbReference>
<comment type="caution">
    <text evidence="6">The sequence shown here is derived from an EMBL/GenBank/DDBJ whole genome shotgun (WGS) entry which is preliminary data.</text>
</comment>
<name>C2KY17_9FIRM</name>
<dbReference type="Gene3D" id="1.10.268.10">
    <property type="entry name" value="Topoisomerase, domain 3"/>
    <property type="match status" value="1"/>
</dbReference>
<sequence>MERERLENEYQDLLAKIAYYKEILGDERRLLAVIKEELDVIADKYGEDRKTSFSYDDILDAEDLIADDDVVITSTSLGYIKRMSPENFRQQNRGGKGIKGMQTIEKDYIEDLFMTTNHHYIMFFTNMGRVFRIKGYEIPEASRTARGTALVNLLPLQEGEKVNASLCLRDPKDEQDLILTTKSGMVKKTALSEYANVRRNGLIAISLKEDDQLIEAKLLSKDENIILVTKKGMAIQFNEKDVRRTGRSSMGVIGIRLNDGDEVIGMQESSQGENMLVVSEKGYGKLTEKSAFKAQNRGGKGMRCYKITEKTGDLVGFKLCDQDREILLITTEGIMIRMSLENISIIGRNASGVKLMNLDKDGDTTIASVAKVRESEGDGEEDLETDPGEDADTEIAEINEEDTKENQEE</sequence>
<reference evidence="6 7" key="1">
    <citation type="submission" date="2009-04" db="EMBL/GenBank/DDBJ databases">
        <authorList>
            <person name="Qin X."/>
            <person name="Bachman B."/>
            <person name="Battles P."/>
            <person name="Bell A."/>
            <person name="Bess C."/>
            <person name="Bickham C."/>
            <person name="Chaboub L."/>
            <person name="Chen D."/>
            <person name="Coyle M."/>
            <person name="Deiros D.R."/>
            <person name="Dinh H."/>
            <person name="Forbes L."/>
            <person name="Fowler G."/>
            <person name="Francisco L."/>
            <person name="Fu Q."/>
            <person name="Gubbala S."/>
            <person name="Hale W."/>
            <person name="Han Y."/>
            <person name="Hemphill L."/>
            <person name="Highlander S.K."/>
            <person name="Hirani K."/>
            <person name="Hogues M."/>
            <person name="Jackson L."/>
            <person name="Jakkamsetti A."/>
            <person name="Javaid M."/>
            <person name="Jiang H."/>
            <person name="Korchina V."/>
            <person name="Kovar C."/>
            <person name="Lara F."/>
            <person name="Lee S."/>
            <person name="Mata R."/>
            <person name="Mathew T."/>
            <person name="Moen C."/>
            <person name="Morales K."/>
            <person name="Munidasa M."/>
            <person name="Nazareth L."/>
            <person name="Ngo R."/>
            <person name="Nguyen L."/>
            <person name="Okwuonu G."/>
            <person name="Ongeri F."/>
            <person name="Patil S."/>
            <person name="Petrosino J."/>
            <person name="Pham C."/>
            <person name="Pham P."/>
            <person name="Pu L.-L."/>
            <person name="Puazo M."/>
            <person name="Raj R."/>
            <person name="Reid J."/>
            <person name="Rouhana J."/>
            <person name="Saada N."/>
            <person name="Shang Y."/>
            <person name="Simmons D."/>
            <person name="Thornton R."/>
            <person name="Warren J."/>
            <person name="Weissenberger G."/>
            <person name="Zhang J."/>
            <person name="Zhang L."/>
            <person name="Zhou C."/>
            <person name="Zhu D."/>
            <person name="Muzny D."/>
            <person name="Worley K."/>
            <person name="Gibbs R."/>
        </authorList>
    </citation>
    <scope>NUCLEOTIDE SEQUENCE [LARGE SCALE GENOMIC DNA]</scope>
    <source>
        <strain evidence="6 7">F0268</strain>
    </source>
</reference>
<evidence type="ECO:0000256" key="2">
    <source>
        <dbReference type="ARBA" id="ARBA00023029"/>
    </source>
</evidence>
<feature type="region of interest" description="Disordered" evidence="5">
    <location>
        <begin position="371"/>
        <end position="409"/>
    </location>
</feature>
<dbReference type="GO" id="GO:0003677">
    <property type="term" value="F:DNA binding"/>
    <property type="evidence" value="ECO:0007669"/>
    <property type="project" value="UniProtKB-KW"/>
</dbReference>
<dbReference type="STRING" id="585501.HMPREF6123_1406"/>
<accession>C2KY17</accession>
<dbReference type="PANTHER" id="PTHR43493:SF5">
    <property type="entry name" value="DNA GYRASE SUBUNIT A, CHLOROPLASTIC_MITOCHONDRIAL"/>
    <property type="match status" value="1"/>
</dbReference>
<dbReference type="GO" id="GO:0006265">
    <property type="term" value="P:DNA topological change"/>
    <property type="evidence" value="ECO:0007669"/>
    <property type="project" value="InterPro"/>
</dbReference>
<gene>
    <name evidence="6" type="ORF">HMPREF6123_1406</name>
</gene>
<dbReference type="Gene3D" id="2.120.10.90">
    <property type="entry name" value="DNA gyrase/topoisomerase IV, subunit A, C-terminal"/>
    <property type="match status" value="1"/>
</dbReference>
<feature type="compositionally biased region" description="Acidic residues" evidence="5">
    <location>
        <begin position="377"/>
        <end position="403"/>
    </location>
</feature>
<dbReference type="EMBL" id="ACKX01000128">
    <property type="protein sequence ID" value="EEJ51346.1"/>
    <property type="molecule type" value="Genomic_DNA"/>
</dbReference>
<dbReference type="InParanoid" id="C2KY17"/>
<dbReference type="InterPro" id="IPR013760">
    <property type="entry name" value="Topo_IIA-like_dom_sf"/>
</dbReference>
<evidence type="ECO:0000256" key="3">
    <source>
        <dbReference type="ARBA" id="ARBA00023125"/>
    </source>
</evidence>
<proteinExistence type="predicted"/>
<dbReference type="SUPFAM" id="SSF101904">
    <property type="entry name" value="GyrA/ParC C-terminal domain-like"/>
    <property type="match status" value="1"/>
</dbReference>
<dbReference type="InterPro" id="IPR006691">
    <property type="entry name" value="GyrA/parC_rep"/>
</dbReference>
<dbReference type="GO" id="GO:0034335">
    <property type="term" value="F:DNA negative supercoiling activity"/>
    <property type="evidence" value="ECO:0007669"/>
    <property type="project" value="UniProtKB-ARBA"/>
</dbReference>
<organism evidence="6 7">
    <name type="scientific">Oribacterium sinus F0268</name>
    <dbReference type="NCBI Taxonomy" id="585501"/>
    <lineage>
        <taxon>Bacteria</taxon>
        <taxon>Bacillati</taxon>
        <taxon>Bacillota</taxon>
        <taxon>Clostridia</taxon>
        <taxon>Lachnospirales</taxon>
        <taxon>Lachnospiraceae</taxon>
        <taxon>Oribacterium</taxon>
    </lineage>
</organism>
<keyword evidence="2" id="KW-0799">Topoisomerase</keyword>
<dbReference type="PANTHER" id="PTHR43493">
    <property type="entry name" value="DNA GYRASE/TOPOISOMERASE SUBUNIT A"/>
    <property type="match status" value="1"/>
</dbReference>
<dbReference type="AlphaFoldDB" id="C2KY17"/>
<dbReference type="HOGENOM" id="CLU_002977_12_0_9"/>
<dbReference type="GO" id="GO:0005524">
    <property type="term" value="F:ATP binding"/>
    <property type="evidence" value="ECO:0007669"/>
    <property type="project" value="InterPro"/>
</dbReference>
<evidence type="ECO:0000313" key="7">
    <source>
        <dbReference type="Proteomes" id="UP000004121"/>
    </source>
</evidence>
<keyword evidence="7" id="KW-1185">Reference proteome</keyword>
<protein>
    <submittedName>
        <fullName evidence="6">DNA gyrase C-terminal domain, beta-propeller</fullName>
        <ecNumber evidence="6">5.99.1.3</ecNumber>
    </submittedName>
</protein>
<evidence type="ECO:0000256" key="1">
    <source>
        <dbReference type="ARBA" id="ARBA00000185"/>
    </source>
</evidence>
<dbReference type="SUPFAM" id="SSF56719">
    <property type="entry name" value="Type II DNA topoisomerase"/>
    <property type="match status" value="1"/>
</dbReference>
<evidence type="ECO:0000313" key="6">
    <source>
        <dbReference type="EMBL" id="EEJ51346.1"/>
    </source>
</evidence>
<evidence type="ECO:0000256" key="4">
    <source>
        <dbReference type="ARBA" id="ARBA00023235"/>
    </source>
</evidence>
<dbReference type="FunFam" id="2.120.10.90:FF:000005">
    <property type="entry name" value="DNA topoisomerase 4 subunit A"/>
    <property type="match status" value="1"/>
</dbReference>
<dbReference type="GO" id="GO:0005737">
    <property type="term" value="C:cytoplasm"/>
    <property type="evidence" value="ECO:0007669"/>
    <property type="project" value="TreeGrafter"/>
</dbReference>
<evidence type="ECO:0000256" key="5">
    <source>
        <dbReference type="SAM" id="MobiDB-lite"/>
    </source>
</evidence>